<feature type="region of interest" description="Disordered" evidence="1">
    <location>
        <begin position="51"/>
        <end position="90"/>
    </location>
</feature>
<organism evidence="3 4">
    <name type="scientific">Taxus chinensis</name>
    <name type="common">Chinese yew</name>
    <name type="synonym">Taxus wallichiana var. chinensis</name>
    <dbReference type="NCBI Taxonomy" id="29808"/>
    <lineage>
        <taxon>Eukaryota</taxon>
        <taxon>Viridiplantae</taxon>
        <taxon>Streptophyta</taxon>
        <taxon>Embryophyta</taxon>
        <taxon>Tracheophyta</taxon>
        <taxon>Spermatophyta</taxon>
        <taxon>Pinopsida</taxon>
        <taxon>Pinidae</taxon>
        <taxon>Conifers II</taxon>
        <taxon>Cupressales</taxon>
        <taxon>Taxaceae</taxon>
        <taxon>Taxus</taxon>
    </lineage>
</organism>
<dbReference type="SMART" id="SM01173">
    <property type="entry name" value="DUF4187"/>
    <property type="match status" value="1"/>
</dbReference>
<feature type="domain" description="G-patch" evidence="2">
    <location>
        <begin position="95"/>
        <end position="141"/>
    </location>
</feature>
<dbReference type="GO" id="GO:0000776">
    <property type="term" value="C:kinetochore"/>
    <property type="evidence" value="ECO:0007669"/>
    <property type="project" value="TreeGrafter"/>
</dbReference>
<feature type="compositionally biased region" description="Acidic residues" evidence="1">
    <location>
        <begin position="215"/>
        <end position="234"/>
    </location>
</feature>
<dbReference type="Pfam" id="PF01585">
    <property type="entry name" value="G-patch"/>
    <property type="match status" value="1"/>
</dbReference>
<dbReference type="AlphaFoldDB" id="A0AA38FPE4"/>
<proteinExistence type="predicted"/>
<accession>A0AA38FPE4</accession>
<dbReference type="GO" id="GO:0003676">
    <property type="term" value="F:nucleic acid binding"/>
    <property type="evidence" value="ECO:0007669"/>
    <property type="project" value="InterPro"/>
</dbReference>
<keyword evidence="4" id="KW-1185">Reference proteome</keyword>
<dbReference type="InterPro" id="IPR039249">
    <property type="entry name" value="GPATCH11"/>
</dbReference>
<dbReference type="PANTHER" id="PTHR21032">
    <property type="entry name" value="G PATCH DOMAIN-CONTAINING PROTEIN 11"/>
    <property type="match status" value="1"/>
</dbReference>
<evidence type="ECO:0000313" key="3">
    <source>
        <dbReference type="EMBL" id="KAH9307842.1"/>
    </source>
</evidence>
<comment type="caution">
    <text evidence="3">The sequence shown here is derived from an EMBL/GenBank/DDBJ whole genome shotgun (WGS) entry which is preliminary data.</text>
</comment>
<dbReference type="SMART" id="SM00443">
    <property type="entry name" value="G_patch"/>
    <property type="match status" value="1"/>
</dbReference>
<reference evidence="3 4" key="1">
    <citation type="journal article" date="2021" name="Nat. Plants">
        <title>The Taxus genome provides insights into paclitaxel biosynthesis.</title>
        <authorList>
            <person name="Xiong X."/>
            <person name="Gou J."/>
            <person name="Liao Q."/>
            <person name="Li Y."/>
            <person name="Zhou Q."/>
            <person name="Bi G."/>
            <person name="Li C."/>
            <person name="Du R."/>
            <person name="Wang X."/>
            <person name="Sun T."/>
            <person name="Guo L."/>
            <person name="Liang H."/>
            <person name="Lu P."/>
            <person name="Wu Y."/>
            <person name="Zhang Z."/>
            <person name="Ro D.K."/>
            <person name="Shang Y."/>
            <person name="Huang S."/>
            <person name="Yan J."/>
        </authorList>
    </citation>
    <scope>NUCLEOTIDE SEQUENCE [LARGE SCALE GENOMIC DNA]</scope>
    <source>
        <strain evidence="3">Ta-2019</strain>
    </source>
</reference>
<dbReference type="EMBL" id="JAHRHJ020000007">
    <property type="protein sequence ID" value="KAH9307842.1"/>
    <property type="molecule type" value="Genomic_DNA"/>
</dbReference>
<dbReference type="Pfam" id="PF13821">
    <property type="entry name" value="DUF4187"/>
    <property type="match status" value="1"/>
</dbReference>
<evidence type="ECO:0000259" key="2">
    <source>
        <dbReference type="PROSITE" id="PS50174"/>
    </source>
</evidence>
<protein>
    <recommendedName>
        <fullName evidence="2">G-patch domain-containing protein</fullName>
    </recommendedName>
</protein>
<dbReference type="InterPro" id="IPR025239">
    <property type="entry name" value="DUF4187"/>
</dbReference>
<dbReference type="Proteomes" id="UP000824469">
    <property type="component" value="Unassembled WGS sequence"/>
</dbReference>
<evidence type="ECO:0000256" key="1">
    <source>
        <dbReference type="SAM" id="MobiDB-lite"/>
    </source>
</evidence>
<evidence type="ECO:0000313" key="4">
    <source>
        <dbReference type="Proteomes" id="UP000824469"/>
    </source>
</evidence>
<dbReference type="PANTHER" id="PTHR21032:SF0">
    <property type="entry name" value="G PATCH DOMAIN-CONTAINING PROTEIN 11"/>
    <property type="match status" value="1"/>
</dbReference>
<dbReference type="PROSITE" id="PS50174">
    <property type="entry name" value="G_PATCH"/>
    <property type="match status" value="1"/>
</dbReference>
<sequence>AHPQNLVFPYMGLQPKSGDRTKLMGDGGDADYLGDLSQFLPPDEIATLQAKEKENESKGYNRKLNWKEKRKMKKEEQQKEEDEQIKRGYGSAIPSTNIGFKMLQQMGYNPGVALGKHGQGLLEPVGLEIKRSRTGLGRDHVEKEKQILKAKEMDKIVEKKKMQETNMMSEYGERKKLSWQSSKIVENYKKARAALSQLEEVKYAPPTDILKEKEPEEDSEETVEEEEEEEEEVTKEDLQEVLNTLKIEFHYCFYCGCQYESEEAMLSNCPGTEEEDH</sequence>
<gene>
    <name evidence="3" type="ORF">KI387_035753</name>
</gene>
<dbReference type="OMA" id="DYMNMVI"/>
<feature type="non-terminal residue" evidence="3">
    <location>
        <position position="1"/>
    </location>
</feature>
<feature type="region of interest" description="Disordered" evidence="1">
    <location>
        <begin position="203"/>
        <end position="237"/>
    </location>
</feature>
<name>A0AA38FPE4_TAXCH</name>
<dbReference type="InterPro" id="IPR000467">
    <property type="entry name" value="G_patch_dom"/>
</dbReference>